<name>A0AA97FIC9_9MICO</name>
<sequence length="197" mass="21687">MSPDTPRSIRRQFWSQLPFFLWLVVLWMLLWGQFTVLAALTGIVIAVFVTTVFRLPTADLSGRVNLWYGFLFAVAFLAALARGALTVAWQTVAPGHPGTAIVRVPLRVDDDLIMTHAAVANSLVPGSLVVEADRENRVLYLHVIGVTSAEDVERQRRIAQRWEERAVLAVGSRAHVALIRSDAPPVVDRIAAEGGGR</sequence>
<evidence type="ECO:0000313" key="9">
    <source>
        <dbReference type="Proteomes" id="UP001305498"/>
    </source>
</evidence>
<comment type="subcellular location">
    <subcellularLocation>
        <location evidence="1">Cell membrane</location>
        <topology evidence="1">Multi-pass membrane protein</topology>
    </subcellularLocation>
</comment>
<comment type="similarity">
    <text evidence="2">Belongs to the CPA3 antiporters (TC 2.A.63) subunit E family.</text>
</comment>
<protein>
    <submittedName>
        <fullName evidence="8">Na+/H+ antiporter subunit E</fullName>
    </submittedName>
</protein>
<feature type="transmembrane region" description="Helical" evidence="7">
    <location>
        <begin position="36"/>
        <end position="55"/>
    </location>
</feature>
<keyword evidence="5 7" id="KW-1133">Transmembrane helix</keyword>
<dbReference type="PANTHER" id="PTHR34584">
    <property type="entry name" value="NA(+)/H(+) ANTIPORTER SUBUNIT E1"/>
    <property type="match status" value="1"/>
</dbReference>
<evidence type="ECO:0000256" key="3">
    <source>
        <dbReference type="ARBA" id="ARBA00022475"/>
    </source>
</evidence>
<dbReference type="RefSeq" id="WP_317139605.1">
    <property type="nucleotide sequence ID" value="NZ_CP118157.1"/>
</dbReference>
<keyword evidence="6 7" id="KW-0472">Membrane</keyword>
<gene>
    <name evidence="8" type="ORF">N8K70_00270</name>
</gene>
<evidence type="ECO:0000256" key="7">
    <source>
        <dbReference type="SAM" id="Phobius"/>
    </source>
</evidence>
<dbReference type="AlphaFoldDB" id="A0AA97FIC9"/>
<dbReference type="GO" id="GO:0005886">
    <property type="term" value="C:plasma membrane"/>
    <property type="evidence" value="ECO:0007669"/>
    <property type="project" value="UniProtKB-SubCell"/>
</dbReference>
<evidence type="ECO:0000256" key="5">
    <source>
        <dbReference type="ARBA" id="ARBA00022989"/>
    </source>
</evidence>
<accession>A0AA97FIC9</accession>
<dbReference type="Proteomes" id="UP001305498">
    <property type="component" value="Chromosome"/>
</dbReference>
<feature type="transmembrane region" description="Helical" evidence="7">
    <location>
        <begin position="12"/>
        <end position="30"/>
    </location>
</feature>
<dbReference type="PANTHER" id="PTHR34584:SF1">
    <property type="entry name" value="NA(+)_H(+) ANTIPORTER SUBUNIT E1"/>
    <property type="match status" value="1"/>
</dbReference>
<dbReference type="EMBL" id="CP118157">
    <property type="protein sequence ID" value="WOF23134.1"/>
    <property type="molecule type" value="Genomic_DNA"/>
</dbReference>
<dbReference type="InterPro" id="IPR002758">
    <property type="entry name" value="Cation_antiport_E"/>
</dbReference>
<dbReference type="Pfam" id="PF01899">
    <property type="entry name" value="MNHE"/>
    <property type="match status" value="1"/>
</dbReference>
<evidence type="ECO:0000256" key="4">
    <source>
        <dbReference type="ARBA" id="ARBA00022692"/>
    </source>
</evidence>
<evidence type="ECO:0000256" key="1">
    <source>
        <dbReference type="ARBA" id="ARBA00004651"/>
    </source>
</evidence>
<proteinExistence type="inferred from homology"/>
<evidence type="ECO:0000256" key="2">
    <source>
        <dbReference type="ARBA" id="ARBA00006228"/>
    </source>
</evidence>
<dbReference type="KEGG" id="mbet:N8K70_00270"/>
<keyword evidence="4 7" id="KW-0812">Transmembrane</keyword>
<evidence type="ECO:0000313" key="8">
    <source>
        <dbReference type="EMBL" id="WOF23134.1"/>
    </source>
</evidence>
<dbReference type="NCBIfam" id="NF006521">
    <property type="entry name" value="PRK08965.1-5"/>
    <property type="match status" value="1"/>
</dbReference>
<feature type="transmembrane region" description="Helical" evidence="7">
    <location>
        <begin position="67"/>
        <end position="89"/>
    </location>
</feature>
<organism evidence="8 9">
    <name type="scientific">Microbacterium betulae</name>
    <dbReference type="NCBI Taxonomy" id="2981139"/>
    <lineage>
        <taxon>Bacteria</taxon>
        <taxon>Bacillati</taxon>
        <taxon>Actinomycetota</taxon>
        <taxon>Actinomycetes</taxon>
        <taxon>Micrococcales</taxon>
        <taxon>Microbacteriaceae</taxon>
        <taxon>Microbacterium</taxon>
    </lineage>
</organism>
<dbReference type="GO" id="GO:0008324">
    <property type="term" value="F:monoatomic cation transmembrane transporter activity"/>
    <property type="evidence" value="ECO:0007669"/>
    <property type="project" value="InterPro"/>
</dbReference>
<keyword evidence="9" id="KW-1185">Reference proteome</keyword>
<evidence type="ECO:0000256" key="6">
    <source>
        <dbReference type="ARBA" id="ARBA00023136"/>
    </source>
</evidence>
<keyword evidence="3" id="KW-1003">Cell membrane</keyword>
<reference evidence="8 9" key="1">
    <citation type="submission" date="2023-02" db="EMBL/GenBank/DDBJ databases">
        <title>Microbacterium betulae sp. nov., isolated from birch wood.</title>
        <authorList>
            <person name="Pasciak M."/>
            <person name="Pawlik K.J."/>
            <person name="Martynowski D."/>
            <person name="Laczmanski L."/>
            <person name="Ciekot J."/>
            <person name="Szponar B."/>
            <person name="Wojcik-Fatla A."/>
            <person name="Mackiewicz B."/>
            <person name="Farian E."/>
            <person name="Cholewa G."/>
            <person name="Cholewa A."/>
            <person name="Dutkiewicz J."/>
        </authorList>
    </citation>
    <scope>NUCLEOTIDE SEQUENCE [LARGE SCALE GENOMIC DNA]</scope>
    <source>
        <strain evidence="8 9">AB</strain>
    </source>
</reference>